<keyword evidence="4 9" id="KW-0602">Photosynthesis</keyword>
<dbReference type="SUPFAM" id="SSF48695">
    <property type="entry name" value="Multiheme cytochromes"/>
    <property type="match status" value="1"/>
</dbReference>
<evidence type="ECO:0000256" key="5">
    <source>
        <dbReference type="ARBA" id="ARBA00022617"/>
    </source>
</evidence>
<feature type="binding site" description="axial binding residue" evidence="11">
    <location>
        <position position="114"/>
    </location>
    <ligand>
        <name>heme</name>
        <dbReference type="ChEBI" id="CHEBI:30413"/>
        <label>1</label>
    </ligand>
    <ligandPart>
        <name>Fe</name>
        <dbReference type="ChEBI" id="CHEBI:18248"/>
    </ligandPart>
</feature>
<keyword evidence="6 9" id="KW-0479">Metal-binding</keyword>
<keyword evidence="3 9" id="KW-0813">Transport</keyword>
<dbReference type="InterPro" id="IPR036280">
    <property type="entry name" value="Multihaem_cyt_sf"/>
</dbReference>
<dbReference type="PROSITE" id="PS51257">
    <property type="entry name" value="PROKAR_LIPOPROTEIN"/>
    <property type="match status" value="1"/>
</dbReference>
<feature type="binding site" description="axial binding residue" evidence="11">
    <location>
        <position position="246"/>
    </location>
    <ligand>
        <name>heme</name>
        <dbReference type="ChEBI" id="CHEBI:30413"/>
        <label>3</label>
    </ligand>
    <ligandPart>
        <name>Fe</name>
        <dbReference type="ChEBI" id="CHEBI:18248"/>
    </ligandPart>
</feature>
<dbReference type="Pfam" id="PF02276">
    <property type="entry name" value="CytoC_RC"/>
    <property type="match status" value="1"/>
</dbReference>
<dbReference type="InterPro" id="IPR023119">
    <property type="entry name" value="Multihaem_cyt_PRC_cyt_su-like"/>
</dbReference>
<feature type="binding site" description="axial binding residue" evidence="11">
    <location>
        <position position="159"/>
    </location>
    <ligand>
        <name>heme</name>
        <dbReference type="ChEBI" id="CHEBI:30413"/>
        <label>2</label>
    </ligand>
    <ligandPart>
        <name>Fe</name>
        <dbReference type="ChEBI" id="CHEBI:18248"/>
    </ligandPart>
</feature>
<dbReference type="InterPro" id="IPR003158">
    <property type="entry name" value="Photosyn_RC_cyt_c-su"/>
</dbReference>
<evidence type="ECO:0000256" key="7">
    <source>
        <dbReference type="ARBA" id="ARBA00022982"/>
    </source>
</evidence>
<dbReference type="CDD" id="cd09224">
    <property type="entry name" value="CytoC_RC"/>
    <property type="match status" value="1"/>
</dbReference>
<evidence type="ECO:0000256" key="3">
    <source>
        <dbReference type="ARBA" id="ARBA00022448"/>
    </source>
</evidence>
<accession>A0A9X1BN55</accession>
<feature type="binding site" description="covalent" evidence="10">
    <location>
        <position position="155"/>
    </location>
    <ligand>
        <name>heme</name>
        <dbReference type="ChEBI" id="CHEBI:30413"/>
        <label>2</label>
    </ligand>
</feature>
<keyword evidence="8 9" id="KW-0408">Iron</keyword>
<dbReference type="GO" id="GO:0030077">
    <property type="term" value="C:plasma membrane light-harvesting complex"/>
    <property type="evidence" value="ECO:0007669"/>
    <property type="project" value="InterPro"/>
</dbReference>
<feature type="binding site" description="covalent" evidence="10">
    <location>
        <position position="320"/>
    </location>
    <ligand>
        <name>heme</name>
        <dbReference type="ChEBI" id="CHEBI:30413"/>
        <label>4</label>
    </ligand>
</feature>
<dbReference type="NCBIfam" id="NF040706">
    <property type="entry name" value="photo_cyt_PufC"/>
    <property type="match status" value="1"/>
</dbReference>
<feature type="binding site" description="covalent" evidence="10">
    <location>
        <position position="257"/>
    </location>
    <ligand>
        <name>heme</name>
        <dbReference type="ChEBI" id="CHEBI:30413"/>
        <label>3</label>
    </ligand>
</feature>
<dbReference type="Gene3D" id="1.10.468.10">
    <property type="entry name" value="Photosynthetic Reaction Center, subunit C, domain 2"/>
    <property type="match status" value="2"/>
</dbReference>
<evidence type="ECO:0000256" key="10">
    <source>
        <dbReference type="PIRSR" id="PIRSR000017-1"/>
    </source>
</evidence>
<gene>
    <name evidence="12" type="ORF">JI742_05185</name>
</gene>
<dbReference type="EMBL" id="JAERRA010000001">
    <property type="protein sequence ID" value="MBL0719280.1"/>
    <property type="molecule type" value="Genomic_DNA"/>
</dbReference>
<comment type="function">
    <text evidence="1 9">The reaction center of purple bacteria contains a tightly bound cytochrome molecule which re-reduces the photo oxidized primary electron donor.</text>
</comment>
<evidence type="ECO:0000256" key="2">
    <source>
        <dbReference type="ARBA" id="ARBA00015978"/>
    </source>
</evidence>
<evidence type="ECO:0000256" key="4">
    <source>
        <dbReference type="ARBA" id="ARBA00022531"/>
    </source>
</evidence>
<keyword evidence="7 9" id="KW-0249">Electron transport</keyword>
<feature type="binding site" description="covalent" evidence="10">
    <location>
        <position position="158"/>
    </location>
    <ligand>
        <name>heme</name>
        <dbReference type="ChEBI" id="CHEBI:30413"/>
        <label>2</label>
    </ligand>
</feature>
<name>A0A9X1BN55_9BURK</name>
<dbReference type="RefSeq" id="WP_201824538.1">
    <property type="nucleotide sequence ID" value="NZ_JAERRA010000001.1"/>
</dbReference>
<dbReference type="PIRSF" id="PIRSF000017">
    <property type="entry name" value="RC_cytochrome"/>
    <property type="match status" value="1"/>
</dbReference>
<feature type="binding site" description="axial binding residue" evidence="11">
    <location>
        <position position="147"/>
    </location>
    <ligand>
        <name>heme</name>
        <dbReference type="ChEBI" id="CHEBI:30413"/>
        <label>4</label>
    </ligand>
    <ligandPart>
        <name>Fe</name>
        <dbReference type="ChEBI" id="CHEBI:18248"/>
    </ligandPart>
</feature>
<evidence type="ECO:0000256" key="11">
    <source>
        <dbReference type="PIRSR" id="PIRSR000017-2"/>
    </source>
</evidence>
<dbReference type="GO" id="GO:0020037">
    <property type="term" value="F:heme binding"/>
    <property type="evidence" value="ECO:0007669"/>
    <property type="project" value="InterPro"/>
</dbReference>
<feature type="binding site" description="covalent" evidence="10">
    <location>
        <position position="317"/>
    </location>
    <ligand>
        <name>heme</name>
        <dbReference type="ChEBI" id="CHEBI:30413"/>
        <label>4</label>
    </ligand>
</feature>
<feature type="binding site" description="covalent" evidence="10">
    <location>
        <position position="113"/>
    </location>
    <ligand>
        <name>heme</name>
        <dbReference type="ChEBI" id="CHEBI:30413"/>
        <label>1</label>
    </ligand>
</feature>
<comment type="PTM">
    <text evidence="9 10">Binds 4 heme groups per subunit.</text>
</comment>
<evidence type="ECO:0000313" key="13">
    <source>
        <dbReference type="Proteomes" id="UP000643207"/>
    </source>
</evidence>
<protein>
    <recommendedName>
        <fullName evidence="2 9">Photosynthetic reaction center cytochrome c subunit</fullName>
    </recommendedName>
</protein>
<feature type="binding site" description="axial binding residue" evidence="11">
    <location>
        <position position="321"/>
    </location>
    <ligand>
        <name>heme</name>
        <dbReference type="ChEBI" id="CHEBI:30413"/>
        <label>4</label>
    </ligand>
    <ligandPart>
        <name>Fe</name>
        <dbReference type="ChEBI" id="CHEBI:18248"/>
    </ligandPart>
</feature>
<comment type="caution">
    <text evidence="12">The sequence shown here is derived from an EMBL/GenBank/DDBJ whole genome shotgun (WGS) entry which is preliminary data.</text>
</comment>
<proteinExistence type="predicted"/>
<dbReference type="GO" id="GO:0009055">
    <property type="term" value="F:electron transfer activity"/>
    <property type="evidence" value="ECO:0007669"/>
    <property type="project" value="InterPro"/>
</dbReference>
<feature type="binding site" description="axial binding residue" evidence="11">
    <location>
        <position position="97"/>
    </location>
    <ligand>
        <name>heme</name>
        <dbReference type="ChEBI" id="CHEBI:30413"/>
        <label>1</label>
    </ligand>
    <ligandPart>
        <name>Fe</name>
        <dbReference type="ChEBI" id="CHEBI:18248"/>
    </ligandPart>
</feature>
<evidence type="ECO:0000256" key="8">
    <source>
        <dbReference type="ARBA" id="ARBA00023004"/>
    </source>
</evidence>
<dbReference type="GO" id="GO:0019684">
    <property type="term" value="P:photosynthesis, light reaction"/>
    <property type="evidence" value="ECO:0007669"/>
    <property type="project" value="InterPro"/>
</dbReference>
<evidence type="ECO:0000313" key="12">
    <source>
        <dbReference type="EMBL" id="MBL0719280.1"/>
    </source>
</evidence>
<sequence>MKRHAQRWASLAALGLMTLLAGCERPPVETVQRGFRGTGMELVYNPRTVAANLDKHKLPEAIPAADTSDPNEPLARDVYQNVKVLGDLKVGEFNRLMLAMTNWVAPDKGCVYCHNAANFADDSLYTKVVARRMVEMTQTINADWKPHVAATGVTCYTCHRGKPVPDKIWFAPLTGAKGADFIGGDRTQNTVADEVDKSSLPLDPYTAYLLKDAPVRVNGSTALPLAGQAWSEKAPIQAAEGTYAFMIHFSKALGVNCTYCHNSRSFSTWEGGPPQRVTAWHGIQMVRELNNEYMVPLTDIFPASRRGPTGDVAKMNCATCHQGAYKPLLGASMLQNHPELIGASAR</sequence>
<feature type="binding site" description="covalent" evidence="10">
    <location>
        <position position="260"/>
    </location>
    <ligand>
        <name>heme</name>
        <dbReference type="ChEBI" id="CHEBI:30413"/>
        <label>3</label>
    </ligand>
</feature>
<feature type="binding site" description="covalent" evidence="10">
    <location>
        <position position="110"/>
    </location>
    <ligand>
        <name>heme</name>
        <dbReference type="ChEBI" id="CHEBI:30413"/>
        <label>1</label>
    </ligand>
</feature>
<dbReference type="GO" id="GO:0005506">
    <property type="term" value="F:iron ion binding"/>
    <property type="evidence" value="ECO:0007669"/>
    <property type="project" value="InterPro"/>
</dbReference>
<dbReference type="AlphaFoldDB" id="A0A9X1BN55"/>
<evidence type="ECO:0000256" key="9">
    <source>
        <dbReference type="PIRNR" id="PIRNR000017"/>
    </source>
</evidence>
<keyword evidence="5 9" id="KW-0349">Heme</keyword>
<keyword evidence="13" id="KW-1185">Reference proteome</keyword>
<evidence type="ECO:0000256" key="1">
    <source>
        <dbReference type="ARBA" id="ARBA00003196"/>
    </source>
</evidence>
<organism evidence="12 13">
    <name type="scientific">Aquariibacter lacus</name>
    <dbReference type="NCBI Taxonomy" id="2801332"/>
    <lineage>
        <taxon>Bacteria</taxon>
        <taxon>Pseudomonadati</taxon>
        <taxon>Pseudomonadota</taxon>
        <taxon>Betaproteobacteria</taxon>
        <taxon>Burkholderiales</taxon>
        <taxon>Sphaerotilaceae</taxon>
        <taxon>Aquariibacter</taxon>
    </lineage>
</organism>
<keyword evidence="9" id="KW-0674">Reaction center</keyword>
<evidence type="ECO:0000256" key="6">
    <source>
        <dbReference type="ARBA" id="ARBA00022723"/>
    </source>
</evidence>
<feature type="binding site" description="axial binding residue" evidence="11">
    <location>
        <position position="261"/>
    </location>
    <ligand>
        <name>heme</name>
        <dbReference type="ChEBI" id="CHEBI:30413"/>
        <label>3</label>
    </ligand>
    <ligandPart>
        <name>Fe</name>
        <dbReference type="ChEBI" id="CHEBI:18248"/>
    </ligandPart>
</feature>
<reference evidence="12 13" key="1">
    <citation type="submission" date="2021-01" db="EMBL/GenBank/DDBJ databases">
        <title>Piscinibacter sp. Jin2 Genome sequencing and assembly.</title>
        <authorList>
            <person name="Kim I."/>
        </authorList>
    </citation>
    <scope>NUCLEOTIDE SEQUENCE [LARGE SCALE GENOMIC DNA]</scope>
    <source>
        <strain evidence="12 13">Jin2</strain>
    </source>
</reference>
<dbReference type="Proteomes" id="UP000643207">
    <property type="component" value="Unassembled WGS sequence"/>
</dbReference>
<feature type="binding site" description="axial binding residue" evidence="11">
    <location>
        <position position="133"/>
    </location>
    <ligand>
        <name>heme</name>
        <dbReference type="ChEBI" id="CHEBI:30413"/>
        <label>2</label>
    </ligand>
    <ligandPart>
        <name>Fe</name>
        <dbReference type="ChEBI" id="CHEBI:18248"/>
    </ligandPart>
</feature>